<dbReference type="PANTHER" id="PTHR35868">
    <property type="entry name" value="DUF2804 DOMAIN-CONTAINING PROTEIN-RELATED"/>
    <property type="match status" value="1"/>
</dbReference>
<keyword evidence="2" id="KW-1185">Reference proteome</keyword>
<organism evidence="1 2">
    <name type="scientific">Leptospira brenneri</name>
    <dbReference type="NCBI Taxonomy" id="2023182"/>
    <lineage>
        <taxon>Bacteria</taxon>
        <taxon>Pseudomonadati</taxon>
        <taxon>Spirochaetota</taxon>
        <taxon>Spirochaetia</taxon>
        <taxon>Leptospirales</taxon>
        <taxon>Leptospiraceae</taxon>
        <taxon>Leptospira</taxon>
    </lineage>
</organism>
<sequence length="343" mass="39140">MPEIKKQIPLLNSNGTLTEEGWARSPFWTYNRESIAASALRIKEWDYYSILSPTKEFGITITASDLGYAGLFAICFLDFKKGTFKQIDTLSVLPLGKTGFPRVSNSGVIQFEDKKLRIRFEVTEGKRVLEFESKTFEAPDGTKGIQGKIELKEPKMDSMNIATSWKENRKAFYYNTKINCMPASGQVQVGSTIYQFDKQKDFGALDWGRGVWTYKNRWYWGSVSTLVGGKPFGLNLGYGFTDRSPASENIILYDGKIHKLDEVKFIIDTKNYMAPWKFTSNNNRLDLDFTPIVDRNSYMNFLIIKTVQHQVFGTFNGTVVLDDGKKLKLENILGFAEDVLNHY</sequence>
<dbReference type="Pfam" id="PF10974">
    <property type="entry name" value="DUF2804"/>
    <property type="match status" value="1"/>
</dbReference>
<proteinExistence type="predicted"/>
<name>A0A2M9Y3X0_9LEPT</name>
<reference evidence="1" key="1">
    <citation type="journal article" date="2019" name="PLoS Negl. Trop. Dis.">
        <title>Revisiting the worldwide diversity of Leptospira species in the environment.</title>
        <authorList>
            <person name="Vincent A.T."/>
            <person name="Schiettekatte O."/>
            <person name="Bourhy P."/>
            <person name="Veyrier F.J."/>
            <person name="Picardeau M."/>
        </authorList>
    </citation>
    <scope>NUCLEOTIDE SEQUENCE [LARGE SCALE GENOMIC DNA]</scope>
    <source>
        <strain evidence="1">201800277</strain>
    </source>
</reference>
<comment type="caution">
    <text evidence="1">The sequence shown here is derived from an EMBL/GenBank/DDBJ whole genome shotgun (WGS) entry which is preliminary data.</text>
</comment>
<evidence type="ECO:0000313" key="2">
    <source>
        <dbReference type="Proteomes" id="UP000297891"/>
    </source>
</evidence>
<evidence type="ECO:0000313" key="1">
    <source>
        <dbReference type="EMBL" id="TGK96384.1"/>
    </source>
</evidence>
<dbReference type="AlphaFoldDB" id="A0A2M9Y3X0"/>
<protein>
    <submittedName>
        <fullName evidence="1">DUF2804 domain-containing protein</fullName>
    </submittedName>
</protein>
<dbReference type="Proteomes" id="UP000297891">
    <property type="component" value="Unassembled WGS sequence"/>
</dbReference>
<dbReference type="EMBL" id="RQFP01000001">
    <property type="protein sequence ID" value="TGK96384.1"/>
    <property type="molecule type" value="Genomic_DNA"/>
</dbReference>
<accession>A0A2M9Y3X0</accession>
<dbReference type="RefSeq" id="WP_100789573.1">
    <property type="nucleotide sequence ID" value="NZ_NPDQ01000002.1"/>
</dbReference>
<dbReference type="OrthoDB" id="9762066at2"/>
<dbReference type="PANTHER" id="PTHR35868:SF3">
    <property type="entry name" value="DUF2804 DOMAIN-CONTAINING PROTEIN"/>
    <property type="match status" value="1"/>
</dbReference>
<gene>
    <name evidence="1" type="ORF">EHQ30_07205</name>
</gene>
<dbReference type="InterPro" id="IPR021243">
    <property type="entry name" value="DUF2804"/>
</dbReference>